<dbReference type="EMBL" id="JABCUR010000001">
    <property type="protein sequence ID" value="NMW64089.1"/>
    <property type="molecule type" value="Genomic_DNA"/>
</dbReference>
<evidence type="ECO:0000313" key="3">
    <source>
        <dbReference type="Proteomes" id="UP000578252"/>
    </source>
</evidence>
<dbReference type="AlphaFoldDB" id="A0A7Y0TZD6"/>
<comment type="caution">
    <text evidence="2">The sequence shown here is derived from an EMBL/GenBank/DDBJ whole genome shotgun (WGS) entry which is preliminary data.</text>
</comment>
<dbReference type="Proteomes" id="UP000578252">
    <property type="component" value="Unassembled WGS sequence"/>
</dbReference>
<gene>
    <name evidence="2" type="ORF">HHJ78_00675</name>
</gene>
<evidence type="ECO:0000313" key="2">
    <source>
        <dbReference type="EMBL" id="NMW64089.1"/>
    </source>
</evidence>
<accession>A0A7Y0TZD6</accession>
<proteinExistence type="predicted"/>
<reference evidence="2 3" key="1">
    <citation type="submission" date="2020-04" db="EMBL/GenBank/DDBJ databases">
        <title>Antimicrobial susceptibility and clonality of vaginal-derived multi-drug resistant Mobiluncus isolates in China.</title>
        <authorList>
            <person name="Zhang X."/>
        </authorList>
    </citation>
    <scope>NUCLEOTIDE SEQUENCE [LARGE SCALE GENOMIC DNA]</scope>
    <source>
        <strain evidence="2 3">13</strain>
    </source>
</reference>
<dbReference type="RefSeq" id="WP_169771288.1">
    <property type="nucleotide sequence ID" value="NZ_JABCUR010000001.1"/>
</dbReference>
<evidence type="ECO:0000256" key="1">
    <source>
        <dbReference type="SAM" id="MobiDB-lite"/>
    </source>
</evidence>
<organism evidence="2 3">
    <name type="scientific">Mobiluncus mulieris</name>
    <dbReference type="NCBI Taxonomy" id="2052"/>
    <lineage>
        <taxon>Bacteria</taxon>
        <taxon>Bacillati</taxon>
        <taxon>Actinomycetota</taxon>
        <taxon>Actinomycetes</taxon>
        <taxon>Actinomycetales</taxon>
        <taxon>Actinomycetaceae</taxon>
        <taxon>Mobiluncus</taxon>
    </lineage>
</organism>
<name>A0A7Y0TZD6_9ACTO</name>
<protein>
    <submittedName>
        <fullName evidence="2">Uncharacterized protein</fullName>
    </submittedName>
</protein>
<sequence length="90" mass="9647">MVYEFAVVSGVAPHERVRHRKPEVTSANVATAIVVAANSANCTEVGGDRRGVRGADGERQNRVGSKPQAELKPGANSRRRVKISTTSTFE</sequence>
<feature type="compositionally biased region" description="Basic and acidic residues" evidence="1">
    <location>
        <begin position="46"/>
        <end position="61"/>
    </location>
</feature>
<feature type="region of interest" description="Disordered" evidence="1">
    <location>
        <begin position="44"/>
        <end position="90"/>
    </location>
</feature>